<evidence type="ECO:0000313" key="2">
    <source>
        <dbReference type="Proteomes" id="UP001529510"/>
    </source>
</evidence>
<evidence type="ECO:0000313" key="1">
    <source>
        <dbReference type="EMBL" id="KAL0185532.1"/>
    </source>
</evidence>
<dbReference type="Proteomes" id="UP001529510">
    <property type="component" value="Unassembled WGS sequence"/>
</dbReference>
<dbReference type="EMBL" id="JAMKFB020000008">
    <property type="protein sequence ID" value="KAL0185532.1"/>
    <property type="molecule type" value="Genomic_DNA"/>
</dbReference>
<keyword evidence="2" id="KW-1185">Reference proteome</keyword>
<evidence type="ECO:0008006" key="3">
    <source>
        <dbReference type="Google" id="ProtNLM"/>
    </source>
</evidence>
<gene>
    <name evidence="1" type="ORF">M9458_017202</name>
</gene>
<proteinExistence type="predicted"/>
<organism evidence="1 2">
    <name type="scientific">Cirrhinus mrigala</name>
    <name type="common">Mrigala</name>
    <dbReference type="NCBI Taxonomy" id="683832"/>
    <lineage>
        <taxon>Eukaryota</taxon>
        <taxon>Metazoa</taxon>
        <taxon>Chordata</taxon>
        <taxon>Craniata</taxon>
        <taxon>Vertebrata</taxon>
        <taxon>Euteleostomi</taxon>
        <taxon>Actinopterygii</taxon>
        <taxon>Neopterygii</taxon>
        <taxon>Teleostei</taxon>
        <taxon>Ostariophysi</taxon>
        <taxon>Cypriniformes</taxon>
        <taxon>Cyprinidae</taxon>
        <taxon>Labeoninae</taxon>
        <taxon>Labeonini</taxon>
        <taxon>Cirrhinus</taxon>
    </lineage>
</organism>
<sequence>IGRKWSASRALVEAEDRQQHADIIGTVVQGRLGLGCFTRMSWSKAKPKELRSTAGHLDHGRTLDKVLDVFCLRCPAYSIEPPYLGMAESPSCTLCGKQANLEHILSACQSSQ</sequence>
<protein>
    <recommendedName>
        <fullName evidence="3">Tick transposon</fullName>
    </recommendedName>
</protein>
<feature type="non-terminal residue" evidence="1">
    <location>
        <position position="1"/>
    </location>
</feature>
<dbReference type="AlphaFoldDB" id="A0ABD0QI12"/>
<feature type="non-terminal residue" evidence="1">
    <location>
        <position position="112"/>
    </location>
</feature>
<name>A0ABD0QI12_CIRMR</name>
<reference evidence="1 2" key="1">
    <citation type="submission" date="2024-05" db="EMBL/GenBank/DDBJ databases">
        <title>Genome sequencing and assembly of Indian major carp, Cirrhinus mrigala (Hamilton, 1822).</title>
        <authorList>
            <person name="Mohindra V."/>
            <person name="Chowdhury L.M."/>
            <person name="Lal K."/>
            <person name="Jena J.K."/>
        </authorList>
    </citation>
    <scope>NUCLEOTIDE SEQUENCE [LARGE SCALE GENOMIC DNA]</scope>
    <source>
        <strain evidence="1">CM1030</strain>
        <tissue evidence="1">Blood</tissue>
    </source>
</reference>
<accession>A0ABD0QI12</accession>
<comment type="caution">
    <text evidence="1">The sequence shown here is derived from an EMBL/GenBank/DDBJ whole genome shotgun (WGS) entry which is preliminary data.</text>
</comment>